<sequence length="239" mass="26518">MFTIIVSIFFIHLPLSFGCPSDIDGIDWRELFGPFVYAINGLRYGNQTVTFTLNTNPPTNWAYYDNPDQVFYNYGTDLPAQEQSSNDANMNAQWAMMAVLRDSIRDAKATSYGGNITVSYTPFMTRGCSRFAADPTDTAANSMTLTYVDFYVTGTGHANNVGTCSNANPVAPNVFWTLQEAARVIDDSNPKVELTMIVTRVDWNSTTLRRIVTGMLNKLKVLKLIPDAASTETITTRVV</sequence>
<name>A0A0N4ZM27_PARTI</name>
<protein>
    <submittedName>
        <fullName evidence="3">Glyco_hydro_18 domain-containing protein</fullName>
    </submittedName>
</protein>
<organism evidence="2 3">
    <name type="scientific">Parastrongyloides trichosuri</name>
    <name type="common">Possum-specific nematode worm</name>
    <dbReference type="NCBI Taxonomy" id="131310"/>
    <lineage>
        <taxon>Eukaryota</taxon>
        <taxon>Metazoa</taxon>
        <taxon>Ecdysozoa</taxon>
        <taxon>Nematoda</taxon>
        <taxon>Chromadorea</taxon>
        <taxon>Rhabditida</taxon>
        <taxon>Tylenchina</taxon>
        <taxon>Panagrolaimomorpha</taxon>
        <taxon>Strongyloidoidea</taxon>
        <taxon>Strongyloididae</taxon>
        <taxon>Parastrongyloides</taxon>
    </lineage>
</organism>
<accession>A0A0N4ZM27</accession>
<evidence type="ECO:0000256" key="1">
    <source>
        <dbReference type="SAM" id="SignalP"/>
    </source>
</evidence>
<keyword evidence="1" id="KW-0732">Signal</keyword>
<keyword evidence="2" id="KW-1185">Reference proteome</keyword>
<dbReference type="AlphaFoldDB" id="A0A0N4ZM27"/>
<feature type="signal peptide" evidence="1">
    <location>
        <begin position="1"/>
        <end position="18"/>
    </location>
</feature>
<proteinExistence type="predicted"/>
<feature type="chain" id="PRO_5005891933" evidence="1">
    <location>
        <begin position="19"/>
        <end position="239"/>
    </location>
</feature>
<evidence type="ECO:0000313" key="3">
    <source>
        <dbReference type="WBParaSite" id="PTRK_0000958800.1"/>
    </source>
</evidence>
<evidence type="ECO:0000313" key="2">
    <source>
        <dbReference type="Proteomes" id="UP000038045"/>
    </source>
</evidence>
<reference evidence="3" key="1">
    <citation type="submission" date="2017-02" db="UniProtKB">
        <authorList>
            <consortium name="WormBaseParasite"/>
        </authorList>
    </citation>
    <scope>IDENTIFICATION</scope>
</reference>
<dbReference type="WBParaSite" id="PTRK_0000958800.1">
    <property type="protein sequence ID" value="PTRK_0000958800.1"/>
    <property type="gene ID" value="PTRK_0000958800"/>
</dbReference>
<dbReference type="Proteomes" id="UP000038045">
    <property type="component" value="Unplaced"/>
</dbReference>